<feature type="transmembrane region" description="Helical" evidence="8">
    <location>
        <begin position="282"/>
        <end position="306"/>
    </location>
</feature>
<dbReference type="PANTHER" id="PTHR33908">
    <property type="entry name" value="MANNOSYLTRANSFERASE YKCB-RELATED"/>
    <property type="match status" value="1"/>
</dbReference>
<dbReference type="EMBL" id="FUXL01000003">
    <property type="protein sequence ID" value="SJZ85918.1"/>
    <property type="molecule type" value="Genomic_DNA"/>
</dbReference>
<dbReference type="InterPro" id="IPR003342">
    <property type="entry name" value="ArnT-like_N"/>
</dbReference>
<keyword evidence="3" id="KW-0328">Glycosyltransferase</keyword>
<evidence type="ECO:0000259" key="9">
    <source>
        <dbReference type="Pfam" id="PF02366"/>
    </source>
</evidence>
<protein>
    <submittedName>
        <fullName evidence="10">4-amino-4-deoxy-L-arabinose transferase</fullName>
    </submittedName>
</protein>
<evidence type="ECO:0000256" key="6">
    <source>
        <dbReference type="ARBA" id="ARBA00022989"/>
    </source>
</evidence>
<keyword evidence="2" id="KW-1003">Cell membrane</keyword>
<feature type="domain" description="ArnT-like N-terminal" evidence="9">
    <location>
        <begin position="48"/>
        <end position="251"/>
    </location>
</feature>
<dbReference type="GO" id="GO:0000030">
    <property type="term" value="F:mannosyltransferase activity"/>
    <property type="evidence" value="ECO:0007669"/>
    <property type="project" value="InterPro"/>
</dbReference>
<name>A0A1T4P4R5_9HYPH</name>
<keyword evidence="11" id="KW-1185">Reference proteome</keyword>
<dbReference type="RefSeq" id="WP_078707414.1">
    <property type="nucleotide sequence ID" value="NZ_FUXL01000003.1"/>
</dbReference>
<keyword evidence="7 8" id="KW-0472">Membrane</keyword>
<feature type="transmembrane region" description="Helical" evidence="8">
    <location>
        <begin position="313"/>
        <end position="331"/>
    </location>
</feature>
<dbReference type="GO" id="GO:0005886">
    <property type="term" value="C:plasma membrane"/>
    <property type="evidence" value="ECO:0007669"/>
    <property type="project" value="UniProtKB-SubCell"/>
</dbReference>
<feature type="transmembrane region" description="Helical" evidence="8">
    <location>
        <begin position="20"/>
        <end position="40"/>
    </location>
</feature>
<evidence type="ECO:0000256" key="7">
    <source>
        <dbReference type="ARBA" id="ARBA00023136"/>
    </source>
</evidence>
<feature type="transmembrane region" description="Helical" evidence="8">
    <location>
        <begin position="190"/>
        <end position="218"/>
    </location>
</feature>
<feature type="transmembrane region" description="Helical" evidence="8">
    <location>
        <begin position="104"/>
        <end position="124"/>
    </location>
</feature>
<dbReference type="GO" id="GO:0006493">
    <property type="term" value="P:protein O-linked glycosylation"/>
    <property type="evidence" value="ECO:0007669"/>
    <property type="project" value="InterPro"/>
</dbReference>
<feature type="transmembrane region" description="Helical" evidence="8">
    <location>
        <begin position="369"/>
        <end position="396"/>
    </location>
</feature>
<dbReference type="PANTHER" id="PTHR33908:SF3">
    <property type="entry name" value="UNDECAPRENYL PHOSPHATE-ALPHA-4-AMINO-4-DEOXY-L-ARABINOSE ARABINOSYL TRANSFERASE"/>
    <property type="match status" value="1"/>
</dbReference>
<evidence type="ECO:0000256" key="8">
    <source>
        <dbReference type="SAM" id="Phobius"/>
    </source>
</evidence>
<comment type="subcellular location">
    <subcellularLocation>
        <location evidence="1">Cell membrane</location>
        <topology evidence="1">Multi-pass membrane protein</topology>
    </subcellularLocation>
</comment>
<keyword evidence="4 10" id="KW-0808">Transferase</keyword>
<evidence type="ECO:0000256" key="5">
    <source>
        <dbReference type="ARBA" id="ARBA00022692"/>
    </source>
</evidence>
<sequence length="560" mass="60190">MTTHEGPMQAGQLAQPWLRWPRLALALFCLILWLPGLFSVPPIDRDEARFAQASKQMIESGDYVDIRFGEEPRYKKPVGIYWLQATATQIAGGGHLNHIWTYRLPSLLGALSAALLAFWCARAFASIETAFWAALFFAASLLLAVEATLATTDAVLTAAILVFQGFLFRLHQSARSALAPPGRAMAAAAWAALGLAILVKGPVAPAVAGLTALAVSLWDRDAKWLKPARPLMGLAIAAVIVAPWLIAIAVKSEGAFFQKSLGHDFLAKVASGQESHGAPPGYYFLLSGATFWPTTLFLLPGLLATFRRRAEPAMRFLLGWAIPTWLMFELVPTKLPHYILSTYPALAMMAAVVLAEGATRAERDRLSRWLWTLAGLEYGLALVGFAVAALVVPLFYGDGFPYLLVLPVALFVAAGVLALAAWRGGRFRRSAGFAVLSAFILYPTLTLGLVPALDRLWVSPRLAESVGTASTPNAPPPAAVGFTEPSLRFLLGTGTLLSNADDAADRLGAGGLALVEQKSLDKFQEALAARGLKAEQIDSVDGFNYSRGKPVTIDVFRRAP</sequence>
<dbReference type="Pfam" id="PF02366">
    <property type="entry name" value="PMT"/>
    <property type="match status" value="1"/>
</dbReference>
<reference evidence="10 11" key="1">
    <citation type="submission" date="2017-02" db="EMBL/GenBank/DDBJ databases">
        <authorList>
            <person name="Peterson S.W."/>
        </authorList>
    </citation>
    <scope>NUCLEOTIDE SEQUENCE [LARGE SCALE GENOMIC DNA]</scope>
    <source>
        <strain evidence="10 11">USBA 369</strain>
    </source>
</reference>
<dbReference type="GO" id="GO:0010041">
    <property type="term" value="P:response to iron(III) ion"/>
    <property type="evidence" value="ECO:0007669"/>
    <property type="project" value="TreeGrafter"/>
</dbReference>
<keyword evidence="6 8" id="KW-1133">Transmembrane helix</keyword>
<dbReference type="GO" id="GO:0009103">
    <property type="term" value="P:lipopolysaccharide biosynthetic process"/>
    <property type="evidence" value="ECO:0007669"/>
    <property type="project" value="TreeGrafter"/>
</dbReference>
<accession>A0A1T4P4R5</accession>
<evidence type="ECO:0000256" key="4">
    <source>
        <dbReference type="ARBA" id="ARBA00022679"/>
    </source>
</evidence>
<dbReference type="STRING" id="1365950.SAMN05428963_103316"/>
<dbReference type="AlphaFoldDB" id="A0A1T4P4R5"/>
<keyword evidence="5 8" id="KW-0812">Transmembrane</keyword>
<gene>
    <name evidence="10" type="ORF">SAMN05428963_103316</name>
</gene>
<evidence type="ECO:0000256" key="3">
    <source>
        <dbReference type="ARBA" id="ARBA00022676"/>
    </source>
</evidence>
<feature type="transmembrane region" description="Helical" evidence="8">
    <location>
        <begin position="402"/>
        <end position="421"/>
    </location>
</feature>
<feature type="transmembrane region" description="Helical" evidence="8">
    <location>
        <begin position="230"/>
        <end position="250"/>
    </location>
</feature>
<evidence type="ECO:0000313" key="11">
    <source>
        <dbReference type="Proteomes" id="UP000190135"/>
    </source>
</evidence>
<dbReference type="GO" id="GO:0016763">
    <property type="term" value="F:pentosyltransferase activity"/>
    <property type="evidence" value="ECO:0007669"/>
    <property type="project" value="TreeGrafter"/>
</dbReference>
<dbReference type="InterPro" id="IPR050297">
    <property type="entry name" value="LipidA_mod_glycosyltrf_83"/>
</dbReference>
<evidence type="ECO:0000256" key="1">
    <source>
        <dbReference type="ARBA" id="ARBA00004651"/>
    </source>
</evidence>
<evidence type="ECO:0000256" key="2">
    <source>
        <dbReference type="ARBA" id="ARBA00022475"/>
    </source>
</evidence>
<organism evidence="10 11">
    <name type="scientific">Consotaella salsifontis</name>
    <dbReference type="NCBI Taxonomy" id="1365950"/>
    <lineage>
        <taxon>Bacteria</taxon>
        <taxon>Pseudomonadati</taxon>
        <taxon>Pseudomonadota</taxon>
        <taxon>Alphaproteobacteria</taxon>
        <taxon>Hyphomicrobiales</taxon>
        <taxon>Aurantimonadaceae</taxon>
        <taxon>Consotaella</taxon>
    </lineage>
</organism>
<feature type="transmembrane region" description="Helical" evidence="8">
    <location>
        <begin position="337"/>
        <end position="357"/>
    </location>
</feature>
<feature type="transmembrane region" description="Helical" evidence="8">
    <location>
        <begin position="433"/>
        <end position="453"/>
    </location>
</feature>
<feature type="transmembrane region" description="Helical" evidence="8">
    <location>
        <begin position="154"/>
        <end position="170"/>
    </location>
</feature>
<dbReference type="Proteomes" id="UP000190135">
    <property type="component" value="Unassembled WGS sequence"/>
</dbReference>
<evidence type="ECO:0000313" key="10">
    <source>
        <dbReference type="EMBL" id="SJZ85918.1"/>
    </source>
</evidence>
<dbReference type="OrthoDB" id="9810951at2"/>
<proteinExistence type="predicted"/>